<proteinExistence type="predicted"/>
<keyword evidence="2" id="KW-1185">Reference proteome</keyword>
<dbReference type="AlphaFoldDB" id="A0A2M8W657"/>
<dbReference type="GO" id="GO:0000160">
    <property type="term" value="P:phosphorelay signal transduction system"/>
    <property type="evidence" value="ECO:0007669"/>
    <property type="project" value="InterPro"/>
</dbReference>
<name>A0A2M8W657_9RHOB</name>
<evidence type="ECO:0000313" key="2">
    <source>
        <dbReference type="Proteomes" id="UP000228531"/>
    </source>
</evidence>
<accession>A0A2M8W657</accession>
<dbReference type="Proteomes" id="UP000228531">
    <property type="component" value="Unassembled WGS sequence"/>
</dbReference>
<gene>
    <name evidence="1" type="ORF">BC777_2784</name>
</gene>
<comment type="caution">
    <text evidence="1">The sequence shown here is derived from an EMBL/GenBank/DDBJ whole genome shotgun (WGS) entry which is preliminary data.</text>
</comment>
<evidence type="ECO:0000313" key="1">
    <source>
        <dbReference type="EMBL" id="PJI86415.1"/>
    </source>
</evidence>
<organism evidence="1 2">
    <name type="scientific">Yoonia maricola</name>
    <dbReference type="NCBI Taxonomy" id="420999"/>
    <lineage>
        <taxon>Bacteria</taxon>
        <taxon>Pseudomonadati</taxon>
        <taxon>Pseudomonadota</taxon>
        <taxon>Alphaproteobacteria</taxon>
        <taxon>Rhodobacterales</taxon>
        <taxon>Paracoccaceae</taxon>
        <taxon>Yoonia</taxon>
    </lineage>
</organism>
<sequence length="161" mass="18108">MNFERFFTLLSTFWEPCFPKTSFMKNVTPFPAPAKDAANDVVVLSCPHQMHFDPAPLSRLFAERDTHEAEEIVCRMLEDIAMRLDMLQRGLAENTFDTMERPARRIGAIADQMGLTEVAIAVGHVLTCLAQQDGIGLDATMARLERGFDVAVSEVWGFRDI</sequence>
<dbReference type="InterPro" id="IPR036641">
    <property type="entry name" value="HPT_dom_sf"/>
</dbReference>
<protein>
    <submittedName>
        <fullName evidence="1">Uncharacterized protein</fullName>
    </submittedName>
</protein>
<dbReference type="EMBL" id="PGTY01000002">
    <property type="protein sequence ID" value="PJI86415.1"/>
    <property type="molecule type" value="Genomic_DNA"/>
</dbReference>
<reference evidence="1 2" key="1">
    <citation type="submission" date="2017-11" db="EMBL/GenBank/DDBJ databases">
        <title>Genomic Encyclopedia of Archaeal and Bacterial Type Strains, Phase II (KMG-II): From Individual Species to Whole Genera.</title>
        <authorList>
            <person name="Goeker M."/>
        </authorList>
    </citation>
    <scope>NUCLEOTIDE SEQUENCE [LARGE SCALE GENOMIC DNA]</scope>
    <source>
        <strain evidence="1 2">DSM 29128</strain>
    </source>
</reference>
<dbReference type="SUPFAM" id="SSF47226">
    <property type="entry name" value="Histidine-containing phosphotransfer domain, HPT domain"/>
    <property type="match status" value="1"/>
</dbReference>